<dbReference type="SMART" id="SM00409">
    <property type="entry name" value="IG"/>
    <property type="match status" value="2"/>
</dbReference>
<dbReference type="PANTHER" id="PTHR11481:SF112">
    <property type="entry name" value="FC RECEPTOR-LIKE PROTEIN 4-RELATED"/>
    <property type="match status" value="1"/>
</dbReference>
<dbReference type="PANTHER" id="PTHR11481">
    <property type="entry name" value="IMMUNOGLOBULIN FC RECEPTOR"/>
    <property type="match status" value="1"/>
</dbReference>
<evidence type="ECO:0000256" key="3">
    <source>
        <dbReference type="SAM" id="MobiDB-lite"/>
    </source>
</evidence>
<keyword evidence="7" id="KW-1185">Reference proteome</keyword>
<evidence type="ECO:0000256" key="4">
    <source>
        <dbReference type="SAM" id="SignalP"/>
    </source>
</evidence>
<dbReference type="InterPro" id="IPR003598">
    <property type="entry name" value="Ig_sub2"/>
</dbReference>
<dbReference type="Pfam" id="PF13927">
    <property type="entry name" value="Ig_3"/>
    <property type="match status" value="1"/>
</dbReference>
<organism evidence="6 7">
    <name type="scientific">Oncorhynchus kisutch</name>
    <name type="common">Coho salmon</name>
    <name type="synonym">Salmo kisutch</name>
    <dbReference type="NCBI Taxonomy" id="8019"/>
    <lineage>
        <taxon>Eukaryota</taxon>
        <taxon>Metazoa</taxon>
        <taxon>Chordata</taxon>
        <taxon>Craniata</taxon>
        <taxon>Vertebrata</taxon>
        <taxon>Euteleostomi</taxon>
        <taxon>Actinopterygii</taxon>
        <taxon>Neopterygii</taxon>
        <taxon>Teleostei</taxon>
        <taxon>Protacanthopterygii</taxon>
        <taxon>Salmoniformes</taxon>
        <taxon>Salmonidae</taxon>
        <taxon>Salmoninae</taxon>
        <taxon>Oncorhynchus</taxon>
    </lineage>
</organism>
<keyword evidence="2" id="KW-1015">Disulfide bond</keyword>
<dbReference type="Gene3D" id="2.60.40.10">
    <property type="entry name" value="Immunoglobulins"/>
    <property type="match status" value="2"/>
</dbReference>
<dbReference type="Ensembl" id="ENSOKIT00005091922.1">
    <property type="protein sequence ID" value="ENSOKIP00005086004.1"/>
    <property type="gene ID" value="ENSOKIG00005037414.1"/>
</dbReference>
<feature type="region of interest" description="Disordered" evidence="3">
    <location>
        <begin position="300"/>
        <end position="340"/>
    </location>
</feature>
<dbReference type="Pfam" id="PF13895">
    <property type="entry name" value="Ig_2"/>
    <property type="match status" value="1"/>
</dbReference>
<feature type="domain" description="Ig-like" evidence="5">
    <location>
        <begin position="30"/>
        <end position="104"/>
    </location>
</feature>
<dbReference type="InterPro" id="IPR003599">
    <property type="entry name" value="Ig_sub"/>
</dbReference>
<accession>A0A8C7JDA2</accession>
<dbReference type="Proteomes" id="UP000694557">
    <property type="component" value="Unassembled WGS sequence"/>
</dbReference>
<protein>
    <recommendedName>
        <fullName evidence="5">Ig-like domain-containing protein</fullName>
    </recommendedName>
</protein>
<feature type="chain" id="PRO_5046214075" description="Ig-like domain-containing protein" evidence="4">
    <location>
        <begin position="21"/>
        <end position="340"/>
    </location>
</feature>
<keyword evidence="1 4" id="KW-0732">Signal</keyword>
<feature type="compositionally biased region" description="Basic and acidic residues" evidence="3">
    <location>
        <begin position="300"/>
        <end position="316"/>
    </location>
</feature>
<dbReference type="InterPro" id="IPR050488">
    <property type="entry name" value="Ig_Fc_receptor"/>
</dbReference>
<evidence type="ECO:0000259" key="5">
    <source>
        <dbReference type="PROSITE" id="PS50835"/>
    </source>
</evidence>
<dbReference type="SUPFAM" id="SSF48726">
    <property type="entry name" value="Immunoglobulin"/>
    <property type="match status" value="2"/>
</dbReference>
<dbReference type="InterPro" id="IPR013783">
    <property type="entry name" value="Ig-like_fold"/>
</dbReference>
<evidence type="ECO:0000256" key="2">
    <source>
        <dbReference type="ARBA" id="ARBA00023157"/>
    </source>
</evidence>
<reference evidence="6" key="1">
    <citation type="submission" date="2025-08" db="UniProtKB">
        <authorList>
            <consortium name="Ensembl"/>
        </authorList>
    </citation>
    <scope>IDENTIFICATION</scope>
</reference>
<dbReference type="GeneTree" id="ENSGT01020000230797"/>
<dbReference type="InterPro" id="IPR036179">
    <property type="entry name" value="Ig-like_dom_sf"/>
</dbReference>
<dbReference type="InterPro" id="IPR007110">
    <property type="entry name" value="Ig-like_dom"/>
</dbReference>
<feature type="signal peptide" evidence="4">
    <location>
        <begin position="1"/>
        <end position="20"/>
    </location>
</feature>
<dbReference type="SMART" id="SM00408">
    <property type="entry name" value="IGc2"/>
    <property type="match status" value="2"/>
</dbReference>
<evidence type="ECO:0000256" key="1">
    <source>
        <dbReference type="ARBA" id="ARBA00022729"/>
    </source>
</evidence>
<dbReference type="GO" id="GO:0004888">
    <property type="term" value="F:transmembrane signaling receptor activity"/>
    <property type="evidence" value="ECO:0007669"/>
    <property type="project" value="TreeGrafter"/>
</dbReference>
<dbReference type="GO" id="GO:0009897">
    <property type="term" value="C:external side of plasma membrane"/>
    <property type="evidence" value="ECO:0007669"/>
    <property type="project" value="TreeGrafter"/>
</dbReference>
<name>A0A8C7JDA2_ONCKI</name>
<dbReference type="PROSITE" id="PS50835">
    <property type="entry name" value="IG_LIKE"/>
    <property type="match status" value="2"/>
</dbReference>
<reference evidence="6" key="2">
    <citation type="submission" date="2025-09" db="UniProtKB">
        <authorList>
            <consortium name="Ensembl"/>
        </authorList>
    </citation>
    <scope>IDENTIFICATION</scope>
</reference>
<proteinExistence type="predicted"/>
<dbReference type="AlphaFoldDB" id="A0A8C7JDA2"/>
<dbReference type="GO" id="GO:0006955">
    <property type="term" value="P:immune response"/>
    <property type="evidence" value="ECO:0007669"/>
    <property type="project" value="TreeGrafter"/>
</dbReference>
<dbReference type="GO" id="GO:0007166">
    <property type="term" value="P:cell surface receptor signaling pathway"/>
    <property type="evidence" value="ECO:0007669"/>
    <property type="project" value="TreeGrafter"/>
</dbReference>
<evidence type="ECO:0000313" key="7">
    <source>
        <dbReference type="Proteomes" id="UP000694557"/>
    </source>
</evidence>
<feature type="domain" description="Ig-like" evidence="5">
    <location>
        <begin position="160"/>
        <end position="248"/>
    </location>
</feature>
<sequence>MQLEGIMLMLLLNCCSDCICLHITVSTALPTALVKIATPQGLLYPGETVTLRCDISDYTDWTYRWFRNNEELPIQTRKNITISLPDQAGQYRCDGRRRDRPQMSYYSSALPIIITGEVTVCLQSGFFNICKIHFYHNVTASAELPDRYPDVLCIIFTALPKTTLTIEPNPAFTGEKVTLKCSVRSYSIWSYKWFKDRNDNVVSQSGYSDIGVSHISRADVSDQGQYWCEGNRVSRPTSSQPGDPVTLTVEGELLCVFVIKMDTIYIVSEFLVKVLVQCCSVKSPNSKAITNIFTLARKNSLERPKPRKKPREEPGRTVEAGAAARPGGLGTARSHHARLS</sequence>
<evidence type="ECO:0000313" key="6">
    <source>
        <dbReference type="Ensembl" id="ENSOKIP00005086004.1"/>
    </source>
</evidence>
<dbReference type="CDD" id="cd00096">
    <property type="entry name" value="Ig"/>
    <property type="match status" value="1"/>
</dbReference>